<dbReference type="GO" id="GO:0141221">
    <property type="term" value="F:histone deacetylase activity, hydrolytic mechanism"/>
    <property type="evidence" value="ECO:0007669"/>
    <property type="project" value="UniProtKB-EC"/>
</dbReference>
<dbReference type="FunFam" id="3.40.800.20:FF:000030">
    <property type="entry name" value="Histone deacetylase 3, putative"/>
    <property type="match status" value="1"/>
</dbReference>
<dbReference type="InterPro" id="IPR023696">
    <property type="entry name" value="Ureohydrolase_dom_sf"/>
</dbReference>
<evidence type="ECO:0000256" key="4">
    <source>
        <dbReference type="ARBA" id="ARBA00022491"/>
    </source>
</evidence>
<dbReference type="PANTHER" id="PTHR10625:SF14">
    <property type="entry name" value="HISTONE DEACETYLASE 8"/>
    <property type="match status" value="1"/>
</dbReference>
<dbReference type="EMBL" id="DS178277">
    <property type="protein sequence ID" value="EFP80915.2"/>
    <property type="molecule type" value="Genomic_DNA"/>
</dbReference>
<reference evidence="13" key="2">
    <citation type="journal article" date="2011" name="Proc. Natl. Acad. Sci. U.S.A.">
        <title>Obligate biotrophy features unraveled by the genomic analysis of rust fungi.</title>
        <authorList>
            <person name="Duplessis S."/>
            <person name="Cuomo C.A."/>
            <person name="Lin Y.-C."/>
            <person name="Aerts A."/>
            <person name="Tisserant E."/>
            <person name="Veneault-Fourrey C."/>
            <person name="Joly D.L."/>
            <person name="Hacquard S."/>
            <person name="Amselem J."/>
            <person name="Cantarel B.L."/>
            <person name="Chiu R."/>
            <person name="Coutinho P.M."/>
            <person name="Feau N."/>
            <person name="Field M."/>
            <person name="Frey P."/>
            <person name="Gelhaye E."/>
            <person name="Goldberg J."/>
            <person name="Grabherr M.G."/>
            <person name="Kodira C.D."/>
            <person name="Kohler A."/>
            <person name="Kuees U."/>
            <person name="Lindquist E.A."/>
            <person name="Lucas S.M."/>
            <person name="Mago R."/>
            <person name="Mauceli E."/>
            <person name="Morin E."/>
            <person name="Murat C."/>
            <person name="Pangilinan J.L."/>
            <person name="Park R."/>
            <person name="Pearson M."/>
            <person name="Quesneville H."/>
            <person name="Rouhier N."/>
            <person name="Sakthikumar S."/>
            <person name="Salamov A.A."/>
            <person name="Schmutz J."/>
            <person name="Selles B."/>
            <person name="Shapiro H."/>
            <person name="Tanguay P."/>
            <person name="Tuskan G.A."/>
            <person name="Henrissat B."/>
            <person name="Van de Peer Y."/>
            <person name="Rouze P."/>
            <person name="Ellis J.G."/>
            <person name="Dodds P.N."/>
            <person name="Schein J.E."/>
            <person name="Zhong S."/>
            <person name="Hamelin R.C."/>
            <person name="Grigoriev I.V."/>
            <person name="Szabo L.J."/>
            <person name="Martin F."/>
        </authorList>
    </citation>
    <scope>NUCLEOTIDE SEQUENCE [LARGE SCALE GENOMIC DNA]</scope>
    <source>
        <strain evidence="13">CRL 75-36-700-3 / race SCCL</strain>
    </source>
</reference>
<sequence length="496" mass="54740">MPQKGDSSPGTMSGDAVRCVYALPKDLDPLDRLPSNQGRSSAVHNLVSAFGLLREERTDGQDDEPPKNRARVLSTKLASRAELEEFHDPEYVGSLLRGYDDPKIDANNEQDHRSSDLKRNPEISDAHFRSEHDEELEEFGLEHDCPRFSKMAQYVLAVAGAALETSRELREDRADIGIVWDGGRHHAQRSAAAGFCYVNDAALAISELRRQPTNRALKKLDRVLYLDMLDIHHGDGVELAFWSTSRVLTISVHHHDPEGGFYPLSGAVESSGPAPPSPAASHALNIPIRTPGALSYVCRRTILPLISAYKPSALVIQCGVDGLAGDPIGGRLWGFGLKEMGDCLEAVLQDSIAHRRKVLLVGGGGYHTPNVARAWAHFTSIALGRKFDLEETEIPLEVEGDVDYGPTYTLDVSGLERASSEQTGAMGCKVIREIWRTIPSCKRSSSNWIDMYPSFKINTLLASLCIHTSDTRRRTLNDLSRPLSRLLLLLSYLKFL</sequence>
<evidence type="ECO:0000256" key="9">
    <source>
        <dbReference type="ARBA" id="ARBA00023242"/>
    </source>
</evidence>
<evidence type="ECO:0000256" key="1">
    <source>
        <dbReference type="ARBA" id="ARBA00004123"/>
    </source>
</evidence>
<proteinExistence type="inferred from homology"/>
<dbReference type="AlphaFoldDB" id="E3K9M9"/>
<keyword evidence="13" id="KW-1185">Reference proteome</keyword>
<dbReference type="InterPro" id="IPR000286">
    <property type="entry name" value="HDACs"/>
</dbReference>
<dbReference type="PRINTS" id="PR01270">
    <property type="entry name" value="HDASUPER"/>
</dbReference>
<dbReference type="InterPro" id="IPR037138">
    <property type="entry name" value="His_deacetylse_dom_sf"/>
</dbReference>
<dbReference type="OrthoDB" id="73273at2759"/>
<dbReference type="InterPro" id="IPR023801">
    <property type="entry name" value="His_deacetylse_dom"/>
</dbReference>
<gene>
    <name evidence="12" type="ORF">PGTG_07167</name>
</gene>
<dbReference type="InParanoid" id="E3K9M9"/>
<dbReference type="SUPFAM" id="SSF52768">
    <property type="entry name" value="Arginase/deacetylase"/>
    <property type="match status" value="1"/>
</dbReference>
<evidence type="ECO:0000313" key="12">
    <source>
        <dbReference type="EMBL" id="EFP80915.2"/>
    </source>
</evidence>
<dbReference type="STRING" id="418459.E3K9M9"/>
<keyword evidence="7" id="KW-0805">Transcription regulation</keyword>
<evidence type="ECO:0000256" key="2">
    <source>
        <dbReference type="ARBA" id="ARBA00006457"/>
    </source>
</evidence>
<dbReference type="GO" id="GO:0031507">
    <property type="term" value="P:heterochromatin formation"/>
    <property type="evidence" value="ECO:0000318"/>
    <property type="project" value="GO_Central"/>
</dbReference>
<protein>
    <recommendedName>
        <fullName evidence="3">histone deacetylase</fullName>
        <ecNumber evidence="3">3.5.1.98</ecNumber>
    </recommendedName>
</protein>
<accession>E3K9M9</accession>
<evidence type="ECO:0000256" key="10">
    <source>
        <dbReference type="SAM" id="MobiDB-lite"/>
    </source>
</evidence>
<evidence type="ECO:0000256" key="5">
    <source>
        <dbReference type="ARBA" id="ARBA00022801"/>
    </source>
</evidence>
<dbReference type="eggNOG" id="KOG1342">
    <property type="taxonomic scope" value="Eukaryota"/>
</dbReference>
<organism evidence="12 13">
    <name type="scientific">Puccinia graminis f. sp. tritici (strain CRL 75-36-700-3 / race SCCL)</name>
    <name type="common">Black stem rust fungus</name>
    <dbReference type="NCBI Taxonomy" id="418459"/>
    <lineage>
        <taxon>Eukaryota</taxon>
        <taxon>Fungi</taxon>
        <taxon>Dikarya</taxon>
        <taxon>Basidiomycota</taxon>
        <taxon>Pucciniomycotina</taxon>
        <taxon>Pucciniomycetes</taxon>
        <taxon>Pucciniales</taxon>
        <taxon>Pucciniaceae</taxon>
        <taxon>Puccinia</taxon>
    </lineage>
</organism>
<dbReference type="Pfam" id="PF00850">
    <property type="entry name" value="Hist_deacetyl"/>
    <property type="match status" value="1"/>
</dbReference>
<dbReference type="KEGG" id="pgr:PGTG_07167"/>
<evidence type="ECO:0000256" key="3">
    <source>
        <dbReference type="ARBA" id="ARBA00012111"/>
    </source>
</evidence>
<dbReference type="EC" id="3.5.1.98" evidence="3"/>
<comment type="similarity">
    <text evidence="2">Belongs to the histone deacetylase family. HD type 1 subfamily.</text>
</comment>
<dbReference type="HOGENOM" id="CLU_007727_7_6_1"/>
<name>E3K9M9_PUCGT</name>
<dbReference type="GO" id="GO:0004407">
    <property type="term" value="F:histone deacetylase activity"/>
    <property type="evidence" value="ECO:0000318"/>
    <property type="project" value="GO_Central"/>
</dbReference>
<comment type="subcellular location">
    <subcellularLocation>
        <location evidence="1">Nucleus</location>
    </subcellularLocation>
</comment>
<dbReference type="PANTHER" id="PTHR10625">
    <property type="entry name" value="HISTONE DEACETYLASE HDAC1-RELATED"/>
    <property type="match status" value="1"/>
</dbReference>
<dbReference type="GeneID" id="10536073"/>
<keyword evidence="4" id="KW-0678">Repressor</keyword>
<evidence type="ECO:0000313" key="13">
    <source>
        <dbReference type="Proteomes" id="UP000008783"/>
    </source>
</evidence>
<keyword evidence="8" id="KW-0804">Transcription</keyword>
<dbReference type="Gene3D" id="3.40.800.20">
    <property type="entry name" value="Histone deacetylase domain"/>
    <property type="match status" value="1"/>
</dbReference>
<evidence type="ECO:0000256" key="7">
    <source>
        <dbReference type="ARBA" id="ARBA00023015"/>
    </source>
</evidence>
<dbReference type="Proteomes" id="UP000008783">
    <property type="component" value="Unassembled WGS sequence"/>
</dbReference>
<keyword evidence="6" id="KW-0156">Chromatin regulator</keyword>
<dbReference type="VEuPathDB" id="FungiDB:PGTG_07167"/>
<feature type="region of interest" description="Disordered" evidence="10">
    <location>
        <begin position="102"/>
        <end position="124"/>
    </location>
</feature>
<evidence type="ECO:0000256" key="6">
    <source>
        <dbReference type="ARBA" id="ARBA00022853"/>
    </source>
</evidence>
<keyword evidence="5" id="KW-0378">Hydrolase</keyword>
<reference key="1">
    <citation type="submission" date="2007-01" db="EMBL/GenBank/DDBJ databases">
        <title>The Genome Sequence of Puccinia graminis f. sp. tritici Strain CRL 75-36-700-3.</title>
        <authorList>
            <consortium name="The Broad Institute Genome Sequencing Platform"/>
            <person name="Birren B."/>
            <person name="Lander E."/>
            <person name="Galagan J."/>
            <person name="Nusbaum C."/>
            <person name="Devon K."/>
            <person name="Cuomo C."/>
            <person name="Jaffe D."/>
            <person name="Butler J."/>
            <person name="Alvarez P."/>
            <person name="Gnerre S."/>
            <person name="Grabherr M."/>
            <person name="Mauceli E."/>
            <person name="Brockman W."/>
            <person name="Young S."/>
            <person name="LaButti K."/>
            <person name="Sykes S."/>
            <person name="DeCaprio D."/>
            <person name="Crawford M."/>
            <person name="Koehrsen M."/>
            <person name="Engels R."/>
            <person name="Montgomery P."/>
            <person name="Pearson M."/>
            <person name="Howarth C."/>
            <person name="Larson L."/>
            <person name="White J."/>
            <person name="Zeng Q."/>
            <person name="Kodira C."/>
            <person name="Yandava C."/>
            <person name="Alvarado L."/>
            <person name="O'Leary S."/>
            <person name="Szabo L."/>
            <person name="Dean R."/>
            <person name="Schein J."/>
        </authorList>
    </citation>
    <scope>NUCLEOTIDE SEQUENCE</scope>
    <source>
        <strain>CRL 75-36-700-3</strain>
    </source>
</reference>
<dbReference type="RefSeq" id="XP_003325334.2">
    <property type="nucleotide sequence ID" value="XM_003325286.2"/>
</dbReference>
<evidence type="ECO:0000256" key="8">
    <source>
        <dbReference type="ARBA" id="ARBA00023163"/>
    </source>
</evidence>
<dbReference type="GO" id="GO:0000118">
    <property type="term" value="C:histone deacetylase complex"/>
    <property type="evidence" value="ECO:0000318"/>
    <property type="project" value="GO_Central"/>
</dbReference>
<keyword evidence="9" id="KW-0539">Nucleus</keyword>
<evidence type="ECO:0000259" key="11">
    <source>
        <dbReference type="Pfam" id="PF00850"/>
    </source>
</evidence>
<feature type="domain" description="Histone deacetylase" evidence="11">
    <location>
        <begin position="34"/>
        <end position="380"/>
    </location>
</feature>